<feature type="domain" description="CBM6" evidence="4">
    <location>
        <begin position="313"/>
        <end position="442"/>
    </location>
</feature>
<name>A0A060CSJ4_9BACT</name>
<dbReference type="InterPro" id="IPR006584">
    <property type="entry name" value="Cellulose-bd_IV"/>
</dbReference>
<dbReference type="Pfam" id="PF11790">
    <property type="entry name" value="Glyco_hydro_cc"/>
    <property type="match status" value="1"/>
</dbReference>
<feature type="region of interest" description="Disordered" evidence="2">
    <location>
        <begin position="18"/>
        <end position="37"/>
    </location>
</feature>
<dbReference type="InterPro" id="IPR005084">
    <property type="entry name" value="CBM6"/>
</dbReference>
<evidence type="ECO:0000256" key="1">
    <source>
        <dbReference type="ARBA" id="ARBA00022729"/>
    </source>
</evidence>
<reference evidence="5" key="1">
    <citation type="journal article" date="2014" name="Microb. Ecol.">
        <title>Phylogenetic and Functional Analysis of Gut Microbiota of a Fungus-Growing Higher Termite: Bacteroidetes from Higher Termites Are a Rich Source of beta-Glucosidase Genes.</title>
        <authorList>
            <person name="Zhang M."/>
            <person name="Liu N."/>
            <person name="Qian C."/>
            <person name="Wang Q."/>
            <person name="Wang Q."/>
            <person name="Long Y."/>
            <person name="Huang Y."/>
            <person name="Zhou Z."/>
            <person name="Yan X."/>
        </authorList>
    </citation>
    <scope>NUCLEOTIDE SEQUENCE</scope>
</reference>
<dbReference type="SMART" id="SM00606">
    <property type="entry name" value="CBD_IV"/>
    <property type="match status" value="1"/>
</dbReference>
<sequence>MRKIFLCVLAISIFSGCSSENPPTPPTPPDNGVELTQDPQDDVYKQKKSAKRGISTNFKITNMPDLLGPGVSWAYDWGDAYSELRWEALRRNKIAYAPMGWNNVPNGKIAEHAKAGAEYLLGFNEPNLADQANISPAEAAKRWQGMLKLASDTGLKLVSPAMCWGTSKFDGVDYGNPVKWFDAWLAQDGVSLDQFDAIAGHTYMPNTSGVKGFVRMFAKYNKPFWLTEFCHANNTISTDRNLQMAFMSEILTYLEADPQIGKYSWFMDTGYGNGGNSELIDWQGKMTPSLNPLGVLYVHASSLDKETHYNMNENIPAEHYSDSSATASASAAEGWKPSVLPYVTSDAKGTLEIHFGTDCWVEYLVDIPADGEYRFDIRYAAPRKLEMNFTSAAGETAVAFEPTGNNKTWATAGVPVTLKAGKQTVRLSYKSGIARINWIRVTSKQ</sequence>
<accession>A0A060CSJ4</accession>
<evidence type="ECO:0000256" key="2">
    <source>
        <dbReference type="SAM" id="MobiDB-lite"/>
    </source>
</evidence>
<feature type="chain" id="PRO_5001585557" description="CBM6 domain-containing protein" evidence="3">
    <location>
        <begin position="20"/>
        <end position="445"/>
    </location>
</feature>
<dbReference type="AlphaFoldDB" id="A0A060CSJ4"/>
<dbReference type="PROSITE" id="PS51257">
    <property type="entry name" value="PROKAR_LIPOPROTEIN"/>
    <property type="match status" value="1"/>
</dbReference>
<dbReference type="PANTHER" id="PTHR34154:SF3">
    <property type="entry name" value="ALKALI-SENSITIVE LINKAGE PROTEIN 1"/>
    <property type="match status" value="1"/>
</dbReference>
<dbReference type="GO" id="GO:0071966">
    <property type="term" value="P:fungal-type cell wall polysaccharide metabolic process"/>
    <property type="evidence" value="ECO:0007669"/>
    <property type="project" value="TreeGrafter"/>
</dbReference>
<dbReference type="SUPFAM" id="SSF49785">
    <property type="entry name" value="Galactose-binding domain-like"/>
    <property type="match status" value="1"/>
</dbReference>
<dbReference type="InterPro" id="IPR017853">
    <property type="entry name" value="GH"/>
</dbReference>
<dbReference type="PANTHER" id="PTHR34154">
    <property type="entry name" value="ALKALI-SENSITIVE LINKAGE PROTEIN 1"/>
    <property type="match status" value="1"/>
</dbReference>
<dbReference type="Gene3D" id="3.20.20.80">
    <property type="entry name" value="Glycosidases"/>
    <property type="match status" value="1"/>
</dbReference>
<dbReference type="PROSITE" id="PS51175">
    <property type="entry name" value="CBM6"/>
    <property type="match status" value="1"/>
</dbReference>
<dbReference type="EMBL" id="KJ095704">
    <property type="protein sequence ID" value="AIA99580.1"/>
    <property type="molecule type" value="Genomic_DNA"/>
</dbReference>
<protein>
    <recommendedName>
        <fullName evidence="4">CBM6 domain-containing protein</fullName>
    </recommendedName>
</protein>
<keyword evidence="1 3" id="KW-0732">Signal</keyword>
<dbReference type="Gene3D" id="2.60.120.260">
    <property type="entry name" value="Galactose-binding domain-like"/>
    <property type="match status" value="1"/>
</dbReference>
<dbReference type="GO" id="GO:0030246">
    <property type="term" value="F:carbohydrate binding"/>
    <property type="evidence" value="ECO:0007669"/>
    <property type="project" value="InterPro"/>
</dbReference>
<feature type="signal peptide" evidence="3">
    <location>
        <begin position="1"/>
        <end position="19"/>
    </location>
</feature>
<evidence type="ECO:0000313" key="5">
    <source>
        <dbReference type="EMBL" id="AIA99580.1"/>
    </source>
</evidence>
<dbReference type="Pfam" id="PF03422">
    <property type="entry name" value="CBM_6"/>
    <property type="match status" value="1"/>
</dbReference>
<dbReference type="InterPro" id="IPR053183">
    <property type="entry name" value="ASL1"/>
</dbReference>
<evidence type="ECO:0000259" key="4">
    <source>
        <dbReference type="PROSITE" id="PS51175"/>
    </source>
</evidence>
<dbReference type="InterPro" id="IPR024655">
    <property type="entry name" value="Asl1_glyco_hydro_catalytic"/>
</dbReference>
<organism evidence="5">
    <name type="scientific">uncultured bacterium contig00100(2014)</name>
    <dbReference type="NCBI Taxonomy" id="1465627"/>
    <lineage>
        <taxon>Bacteria</taxon>
        <taxon>environmental samples</taxon>
    </lineage>
</organism>
<proteinExistence type="predicted"/>
<evidence type="ECO:0000256" key="3">
    <source>
        <dbReference type="SAM" id="SignalP"/>
    </source>
</evidence>
<dbReference type="InterPro" id="IPR008979">
    <property type="entry name" value="Galactose-bd-like_sf"/>
</dbReference>
<dbReference type="SUPFAM" id="SSF51445">
    <property type="entry name" value="(Trans)glycosidases"/>
    <property type="match status" value="1"/>
</dbReference>